<keyword evidence="2 5" id="KW-0812">Transmembrane</keyword>
<evidence type="ECO:0000256" key="2">
    <source>
        <dbReference type="ARBA" id="ARBA00022692"/>
    </source>
</evidence>
<evidence type="ECO:0000256" key="1">
    <source>
        <dbReference type="ARBA" id="ARBA00004127"/>
    </source>
</evidence>
<protein>
    <submittedName>
        <fullName evidence="6">Methyltransferase family protein</fullName>
        <ecNumber evidence="6">2.1.1.100</ecNumber>
        <ecNumber evidence="6">2.1.1.334</ecNumber>
    </submittedName>
</protein>
<dbReference type="EC" id="2.1.1.334" evidence="6"/>
<evidence type="ECO:0000313" key="7">
    <source>
        <dbReference type="Proteomes" id="UP001596492"/>
    </source>
</evidence>
<dbReference type="Proteomes" id="UP001596492">
    <property type="component" value="Unassembled WGS sequence"/>
</dbReference>
<dbReference type="PANTHER" id="PTHR12714:SF11">
    <property type="entry name" value="PROTEIN C-TERMINAL S-ISOPRENYLCYSTEINE CARBOXYL O-METHYLTRANSFERASE"/>
    <property type="match status" value="1"/>
</dbReference>
<dbReference type="EC" id="2.1.1.100" evidence="6"/>
<name>A0ABW2ILH5_9PROT</name>
<feature type="transmembrane region" description="Helical" evidence="5">
    <location>
        <begin position="81"/>
        <end position="101"/>
    </location>
</feature>
<comment type="subcellular location">
    <subcellularLocation>
        <location evidence="1">Endomembrane system</location>
        <topology evidence="1">Multi-pass membrane protein</topology>
    </subcellularLocation>
</comment>
<gene>
    <name evidence="6" type="ORF">ACFQS8_09015</name>
</gene>
<dbReference type="InterPro" id="IPR007318">
    <property type="entry name" value="Phopholipid_MeTrfase"/>
</dbReference>
<keyword evidence="3 5" id="KW-1133">Transmembrane helix</keyword>
<dbReference type="GO" id="GO:0004671">
    <property type="term" value="F:protein C-terminal S-isoprenylcysteine carboxyl O-methyltransferase activity"/>
    <property type="evidence" value="ECO:0007669"/>
    <property type="project" value="UniProtKB-EC"/>
</dbReference>
<proteinExistence type="predicted"/>
<evidence type="ECO:0000313" key="6">
    <source>
        <dbReference type="EMBL" id="MFC7291752.1"/>
    </source>
</evidence>
<dbReference type="GO" id="GO:0032259">
    <property type="term" value="P:methylation"/>
    <property type="evidence" value="ECO:0007669"/>
    <property type="project" value="UniProtKB-KW"/>
</dbReference>
<feature type="transmembrane region" description="Helical" evidence="5">
    <location>
        <begin position="107"/>
        <end position="125"/>
    </location>
</feature>
<dbReference type="Gene3D" id="1.20.120.1630">
    <property type="match status" value="1"/>
</dbReference>
<evidence type="ECO:0000256" key="3">
    <source>
        <dbReference type="ARBA" id="ARBA00022989"/>
    </source>
</evidence>
<dbReference type="RefSeq" id="WP_382166994.1">
    <property type="nucleotide sequence ID" value="NZ_JBHTBR010000005.1"/>
</dbReference>
<sequence length="151" mass="17615">MMLHIIKLPPLHFIMCLAGMYLTGKHLPSRAITSQDLSTITWVALTLIGIFIMGLSAYKFRQHRTNIEAFREPNNLITTGIFSLTRNPIYIGFLIILIGSVFYINQYSGFVFVGIFFVLADRWYIPHEERDAHRIFGDAFTRYKARVRRWL</sequence>
<dbReference type="Pfam" id="PF04191">
    <property type="entry name" value="PEMT"/>
    <property type="match status" value="1"/>
</dbReference>
<dbReference type="PANTHER" id="PTHR12714">
    <property type="entry name" value="PROTEIN-S ISOPRENYLCYSTEINE O-METHYLTRANSFERASE"/>
    <property type="match status" value="1"/>
</dbReference>
<keyword evidence="4 5" id="KW-0472">Membrane</keyword>
<keyword evidence="6" id="KW-0489">Methyltransferase</keyword>
<organism evidence="6 7">
    <name type="scientific">Hirschia litorea</name>
    <dbReference type="NCBI Taxonomy" id="1199156"/>
    <lineage>
        <taxon>Bacteria</taxon>
        <taxon>Pseudomonadati</taxon>
        <taxon>Pseudomonadota</taxon>
        <taxon>Alphaproteobacteria</taxon>
        <taxon>Hyphomonadales</taxon>
        <taxon>Hyphomonadaceae</taxon>
        <taxon>Hirschia</taxon>
    </lineage>
</organism>
<evidence type="ECO:0000256" key="5">
    <source>
        <dbReference type="SAM" id="Phobius"/>
    </source>
</evidence>
<evidence type="ECO:0000256" key="4">
    <source>
        <dbReference type="ARBA" id="ARBA00023136"/>
    </source>
</evidence>
<reference evidence="7" key="1">
    <citation type="journal article" date="2019" name="Int. J. Syst. Evol. Microbiol.">
        <title>The Global Catalogue of Microorganisms (GCM) 10K type strain sequencing project: providing services to taxonomists for standard genome sequencing and annotation.</title>
        <authorList>
            <consortium name="The Broad Institute Genomics Platform"/>
            <consortium name="The Broad Institute Genome Sequencing Center for Infectious Disease"/>
            <person name="Wu L."/>
            <person name="Ma J."/>
        </authorList>
    </citation>
    <scope>NUCLEOTIDE SEQUENCE [LARGE SCALE GENOMIC DNA]</scope>
    <source>
        <strain evidence="7">CCUG 51308</strain>
    </source>
</reference>
<keyword evidence="7" id="KW-1185">Reference proteome</keyword>
<feature type="transmembrane region" description="Helical" evidence="5">
    <location>
        <begin position="40"/>
        <end position="60"/>
    </location>
</feature>
<keyword evidence="6" id="KW-0808">Transferase</keyword>
<comment type="caution">
    <text evidence="6">The sequence shown here is derived from an EMBL/GenBank/DDBJ whole genome shotgun (WGS) entry which is preliminary data.</text>
</comment>
<accession>A0ABW2ILH5</accession>
<dbReference type="EMBL" id="JBHTBR010000005">
    <property type="protein sequence ID" value="MFC7291752.1"/>
    <property type="molecule type" value="Genomic_DNA"/>
</dbReference>